<evidence type="ECO:0000259" key="1">
    <source>
        <dbReference type="SMART" id="SM00587"/>
    </source>
</evidence>
<dbReference type="SMART" id="SM00587">
    <property type="entry name" value="CHK"/>
    <property type="match status" value="1"/>
</dbReference>
<evidence type="ECO:0000313" key="2">
    <source>
        <dbReference type="EMBL" id="KAK7083039.1"/>
    </source>
</evidence>
<dbReference type="EMBL" id="JAXCGZ010003824">
    <property type="protein sequence ID" value="KAK7083039.1"/>
    <property type="molecule type" value="Genomic_DNA"/>
</dbReference>
<name>A0AAN8XNZ3_HALRR</name>
<comment type="caution">
    <text evidence="2">The sequence shown here is derived from an EMBL/GenBank/DDBJ whole genome shotgun (WGS) entry which is preliminary data.</text>
</comment>
<evidence type="ECO:0000313" key="3">
    <source>
        <dbReference type="Proteomes" id="UP001381693"/>
    </source>
</evidence>
<feature type="domain" description="CHK kinase-like" evidence="1">
    <location>
        <begin position="167"/>
        <end position="366"/>
    </location>
</feature>
<dbReference type="InterPro" id="IPR004119">
    <property type="entry name" value="EcKL"/>
</dbReference>
<dbReference type="Gene3D" id="3.90.1200.10">
    <property type="match status" value="1"/>
</dbReference>
<accession>A0AAN8XNZ3</accession>
<dbReference type="AlphaFoldDB" id="A0AAN8XNZ3"/>
<proteinExistence type="predicted"/>
<reference evidence="2 3" key="1">
    <citation type="submission" date="2023-11" db="EMBL/GenBank/DDBJ databases">
        <title>Halocaridina rubra genome assembly.</title>
        <authorList>
            <person name="Smith C."/>
        </authorList>
    </citation>
    <scope>NUCLEOTIDE SEQUENCE [LARGE SCALE GENOMIC DNA]</scope>
    <source>
        <strain evidence="2">EP-1</strain>
        <tissue evidence="2">Whole</tissue>
    </source>
</reference>
<dbReference type="InterPro" id="IPR011009">
    <property type="entry name" value="Kinase-like_dom_sf"/>
</dbReference>
<gene>
    <name evidence="2" type="ORF">SK128_021182</name>
</gene>
<dbReference type="PANTHER" id="PTHR11012:SF56">
    <property type="entry name" value="CHK KINASE-LIKE DOMAIN-CONTAINING PROTEIN-RELATED"/>
    <property type="match status" value="1"/>
</dbReference>
<dbReference type="Proteomes" id="UP001381693">
    <property type="component" value="Unassembled WGS sequence"/>
</dbReference>
<dbReference type="SUPFAM" id="SSF56112">
    <property type="entry name" value="Protein kinase-like (PK-like)"/>
    <property type="match status" value="1"/>
</dbReference>
<protein>
    <recommendedName>
        <fullName evidence="1">CHK kinase-like domain-containing protein</fullName>
    </recommendedName>
</protein>
<dbReference type="Pfam" id="PF02958">
    <property type="entry name" value="EcKL"/>
    <property type="match status" value="1"/>
</dbReference>
<sequence length="458" mass="53148">MSAVNTNNINISTYPKNAGDSTLNSSGRYIVDIEKGNILNYNNDESATFVKEEHVRNALKRDKGPEASLIWWGLQEFMDQGATASIKRVQVQYKIDNEVFETSYIAKMNLGASTKSDEKKTLMYFKKEELFFTELAPVMREVLNRMGRPLRTPRCYENVINPGKELTIMEDLSRKGFKLAKGDRNLNIEQSRLAMQEMAVFHAASLIIEKEIFGTPLEEKYTILKEKWFEGHPHRSCFHDWWSKQLYIIADLAHKKGEAYQKHTQWLQMTAQKVIDELVDSARPSHPKFSVLIHNDIWFNNILFRNNKQGSPIEAMLVDLQMVSKASCVIDMVFFMFVSMNNQDRLAHWEALLSTYYISFKQILEEFTLSVPFTFDELREEFLLKTTYGVIFGLAFCAPQYYTPETMVRTPRNEEEWQSYAENYKKSTVIALKNPTVAAALEKELFERIENLNDFGVI</sequence>
<dbReference type="InterPro" id="IPR015897">
    <property type="entry name" value="CHK_kinase-like"/>
</dbReference>
<dbReference type="PANTHER" id="PTHR11012">
    <property type="entry name" value="PROTEIN KINASE-LIKE DOMAIN-CONTAINING"/>
    <property type="match status" value="1"/>
</dbReference>
<organism evidence="2 3">
    <name type="scientific">Halocaridina rubra</name>
    <name type="common">Hawaiian red shrimp</name>
    <dbReference type="NCBI Taxonomy" id="373956"/>
    <lineage>
        <taxon>Eukaryota</taxon>
        <taxon>Metazoa</taxon>
        <taxon>Ecdysozoa</taxon>
        <taxon>Arthropoda</taxon>
        <taxon>Crustacea</taxon>
        <taxon>Multicrustacea</taxon>
        <taxon>Malacostraca</taxon>
        <taxon>Eumalacostraca</taxon>
        <taxon>Eucarida</taxon>
        <taxon>Decapoda</taxon>
        <taxon>Pleocyemata</taxon>
        <taxon>Caridea</taxon>
        <taxon>Atyoidea</taxon>
        <taxon>Atyidae</taxon>
        <taxon>Halocaridina</taxon>
    </lineage>
</organism>
<keyword evidence="3" id="KW-1185">Reference proteome</keyword>